<dbReference type="SUPFAM" id="SSF56112">
    <property type="entry name" value="Protein kinase-like (PK-like)"/>
    <property type="match status" value="1"/>
</dbReference>
<sequence length="482" mass="54084">MNATKLDSVSDVVNKPIHRRGWWGWVGWELVAQYCRPLAAVFVNRLTAFIGVPRRVLLLQRRFPSNRFLQGEQPDNGQAATFLSRQSEIDQRAQLYRSLCGSSYDVNDTAAQFSNSHLAFPFNPAELSRSASQQVNRQCSGIYKCIKQGGEHALLVLYFEGGLALLARLRPPNPKDMARPAIQTEGPTEGQPNRSRRTRILSSEIATLRFVAQRISVSVPEVFGHDFDEENKIGAAYMLLEILRGKTLAEAWPTLSLSDKIVNFIPSLTMVLAKFAQMRQRSIGSIYEMGDNMYYVGPFALHESHSEVIGPFSTPRQYLRALAGGAMLQIRRSDEESTKQRAAVMNLVEHATLQGLDDQESMLVHPDWDAVNILVDDHGTIIGLLDFTGAKLLPIGLGVWGLPSQIPTEEHTNQVCKELQNALRNLAPELAPPTDDAVRMCYLHTICDLGRRMDNNEFETFTRMHPLTYESDQTTMVPRTDT</sequence>
<evidence type="ECO:0000313" key="4">
    <source>
        <dbReference type="Proteomes" id="UP000076842"/>
    </source>
</evidence>
<organism evidence="3 4">
    <name type="scientific">Calocera cornea HHB12733</name>
    <dbReference type="NCBI Taxonomy" id="1353952"/>
    <lineage>
        <taxon>Eukaryota</taxon>
        <taxon>Fungi</taxon>
        <taxon>Dikarya</taxon>
        <taxon>Basidiomycota</taxon>
        <taxon>Agaricomycotina</taxon>
        <taxon>Dacrymycetes</taxon>
        <taxon>Dacrymycetales</taxon>
        <taxon>Dacrymycetaceae</taxon>
        <taxon>Calocera</taxon>
    </lineage>
</organism>
<evidence type="ECO:0000256" key="1">
    <source>
        <dbReference type="SAM" id="MobiDB-lite"/>
    </source>
</evidence>
<dbReference type="PANTHER" id="PTHR21310">
    <property type="entry name" value="AMINOGLYCOSIDE PHOSPHOTRANSFERASE-RELATED-RELATED"/>
    <property type="match status" value="1"/>
</dbReference>
<dbReference type="Proteomes" id="UP000076842">
    <property type="component" value="Unassembled WGS sequence"/>
</dbReference>
<feature type="region of interest" description="Disordered" evidence="1">
    <location>
        <begin position="175"/>
        <end position="196"/>
    </location>
</feature>
<dbReference type="InterPro" id="IPR011009">
    <property type="entry name" value="Kinase-like_dom_sf"/>
</dbReference>
<dbReference type="InParanoid" id="A0A165C1L9"/>
<dbReference type="OrthoDB" id="10003767at2759"/>
<evidence type="ECO:0000259" key="2">
    <source>
        <dbReference type="Pfam" id="PF01636"/>
    </source>
</evidence>
<accession>A0A165C1L9</accession>
<reference evidence="3 4" key="1">
    <citation type="journal article" date="2016" name="Mol. Biol. Evol.">
        <title>Comparative Genomics of Early-Diverging Mushroom-Forming Fungi Provides Insights into the Origins of Lignocellulose Decay Capabilities.</title>
        <authorList>
            <person name="Nagy L.G."/>
            <person name="Riley R."/>
            <person name="Tritt A."/>
            <person name="Adam C."/>
            <person name="Daum C."/>
            <person name="Floudas D."/>
            <person name="Sun H."/>
            <person name="Yadav J.S."/>
            <person name="Pangilinan J."/>
            <person name="Larsson K.H."/>
            <person name="Matsuura K."/>
            <person name="Barry K."/>
            <person name="Labutti K."/>
            <person name="Kuo R."/>
            <person name="Ohm R.A."/>
            <person name="Bhattacharya S.S."/>
            <person name="Shirouzu T."/>
            <person name="Yoshinaga Y."/>
            <person name="Martin F.M."/>
            <person name="Grigoriev I.V."/>
            <person name="Hibbett D.S."/>
        </authorList>
    </citation>
    <scope>NUCLEOTIDE SEQUENCE [LARGE SCALE GENOMIC DNA]</scope>
    <source>
        <strain evidence="3 4">HHB12733</strain>
    </source>
</reference>
<dbReference type="STRING" id="1353952.A0A165C1L9"/>
<feature type="domain" description="Aminoglycoside phosphotransferase" evidence="2">
    <location>
        <begin position="201"/>
        <end position="394"/>
    </location>
</feature>
<dbReference type="Pfam" id="PF01636">
    <property type="entry name" value="APH"/>
    <property type="match status" value="1"/>
</dbReference>
<gene>
    <name evidence="3" type="ORF">CALCODRAFT_505048</name>
</gene>
<dbReference type="AlphaFoldDB" id="A0A165C1L9"/>
<dbReference type="PANTHER" id="PTHR21310:SF15">
    <property type="entry name" value="AMINOGLYCOSIDE PHOSPHOTRANSFERASE DOMAIN-CONTAINING PROTEIN"/>
    <property type="match status" value="1"/>
</dbReference>
<dbReference type="EMBL" id="KV424234">
    <property type="protein sequence ID" value="KZT50106.1"/>
    <property type="molecule type" value="Genomic_DNA"/>
</dbReference>
<dbReference type="InterPro" id="IPR002575">
    <property type="entry name" value="Aminoglycoside_PTrfase"/>
</dbReference>
<name>A0A165C1L9_9BASI</name>
<keyword evidence="4" id="KW-1185">Reference proteome</keyword>
<proteinExistence type="predicted"/>
<protein>
    <recommendedName>
        <fullName evidence="2">Aminoglycoside phosphotransferase domain-containing protein</fullName>
    </recommendedName>
</protein>
<evidence type="ECO:0000313" key="3">
    <source>
        <dbReference type="EMBL" id="KZT50106.1"/>
    </source>
</evidence>
<dbReference type="InterPro" id="IPR051678">
    <property type="entry name" value="AGP_Transferase"/>
</dbReference>